<dbReference type="InterPro" id="IPR006143">
    <property type="entry name" value="RND_pump_MFP"/>
</dbReference>
<evidence type="ECO:0000256" key="1">
    <source>
        <dbReference type="ARBA" id="ARBA00009477"/>
    </source>
</evidence>
<organism evidence="5 6">
    <name type="scientific">Rhodopirellula islandica</name>
    <dbReference type="NCBI Taxonomy" id="595434"/>
    <lineage>
        <taxon>Bacteria</taxon>
        <taxon>Pseudomonadati</taxon>
        <taxon>Planctomycetota</taxon>
        <taxon>Planctomycetia</taxon>
        <taxon>Pirellulales</taxon>
        <taxon>Pirellulaceae</taxon>
        <taxon>Rhodopirellula</taxon>
    </lineage>
</organism>
<dbReference type="PANTHER" id="PTHR30469">
    <property type="entry name" value="MULTIDRUG RESISTANCE PROTEIN MDTA"/>
    <property type="match status" value="1"/>
</dbReference>
<accession>A0A0J1BGH4</accession>
<keyword evidence="2" id="KW-0175">Coiled coil</keyword>
<dbReference type="GO" id="GO:0015562">
    <property type="term" value="F:efflux transmembrane transporter activity"/>
    <property type="evidence" value="ECO:0007669"/>
    <property type="project" value="TreeGrafter"/>
</dbReference>
<dbReference type="SUPFAM" id="SSF111369">
    <property type="entry name" value="HlyD-like secretion proteins"/>
    <property type="match status" value="1"/>
</dbReference>
<dbReference type="Gene3D" id="2.40.30.170">
    <property type="match status" value="1"/>
</dbReference>
<dbReference type="Proteomes" id="UP000036367">
    <property type="component" value="Unassembled WGS sequence"/>
</dbReference>
<dbReference type="Gene3D" id="1.10.287.470">
    <property type="entry name" value="Helix hairpin bin"/>
    <property type="match status" value="1"/>
</dbReference>
<dbReference type="Gene3D" id="2.40.50.100">
    <property type="match status" value="1"/>
</dbReference>
<evidence type="ECO:0000256" key="2">
    <source>
        <dbReference type="SAM" id="Coils"/>
    </source>
</evidence>
<dbReference type="PANTHER" id="PTHR30469:SF15">
    <property type="entry name" value="HLYD FAMILY OF SECRETION PROTEINS"/>
    <property type="match status" value="1"/>
</dbReference>
<feature type="chain" id="PRO_5005248004" evidence="3">
    <location>
        <begin position="19"/>
        <end position="291"/>
    </location>
</feature>
<dbReference type="Pfam" id="PF25954">
    <property type="entry name" value="Beta-barrel_RND_2"/>
    <property type="match status" value="1"/>
</dbReference>
<dbReference type="EMBL" id="LECT01000017">
    <property type="protein sequence ID" value="KLU05638.1"/>
    <property type="molecule type" value="Genomic_DNA"/>
</dbReference>
<evidence type="ECO:0000256" key="3">
    <source>
        <dbReference type="SAM" id="SignalP"/>
    </source>
</evidence>
<gene>
    <name evidence="5" type="ORF">RISK_002270</name>
</gene>
<protein>
    <submittedName>
        <fullName evidence="5">Co/Zn/Cd efflux system membrane fusion protein</fullName>
    </submittedName>
</protein>
<name>A0A0J1BGH4_RHOIS</name>
<sequence>MFAVLMPATLLLAMSVFANCVQAEIPSGRSPESFSEPLETIDLAAAEPGVVDTLAVREGDAVKTGDLICQLRCDVLKATRHATLTKINATGKREAAAATLSHHQNHLNQLQALLAKNHANDQEVADAQFNVQIAEAQLQTVDDERATLRAELEQIEAQIARRQIIAPTDGIILQLPARVGERVGTSDSPVAQLVVLNKLRVRYHLTTVQAAQLSVGSQQTLTFPDFGTHAIGTVDFIAPTTDPSSGTVRVELLIDNANRRHRSGVRCQLKLPDASHAEPMQATVLHRRSPQ</sequence>
<dbReference type="PATRIC" id="fig|595434.4.peg.2168"/>
<evidence type="ECO:0000259" key="4">
    <source>
        <dbReference type="Pfam" id="PF25954"/>
    </source>
</evidence>
<dbReference type="InterPro" id="IPR058792">
    <property type="entry name" value="Beta-barrel_RND_2"/>
</dbReference>
<dbReference type="AlphaFoldDB" id="A0A0J1BGH4"/>
<dbReference type="GO" id="GO:1990281">
    <property type="term" value="C:efflux pump complex"/>
    <property type="evidence" value="ECO:0007669"/>
    <property type="project" value="TreeGrafter"/>
</dbReference>
<comment type="similarity">
    <text evidence="1">Belongs to the membrane fusion protein (MFP) (TC 8.A.1) family.</text>
</comment>
<proteinExistence type="inferred from homology"/>
<comment type="caution">
    <text evidence="5">The sequence shown here is derived from an EMBL/GenBank/DDBJ whole genome shotgun (WGS) entry which is preliminary data.</text>
</comment>
<evidence type="ECO:0000313" key="6">
    <source>
        <dbReference type="Proteomes" id="UP000036367"/>
    </source>
</evidence>
<evidence type="ECO:0000313" key="5">
    <source>
        <dbReference type="EMBL" id="KLU05638.1"/>
    </source>
</evidence>
<dbReference type="NCBIfam" id="TIGR01730">
    <property type="entry name" value="RND_mfp"/>
    <property type="match status" value="1"/>
</dbReference>
<feature type="domain" description="CusB-like beta-barrel" evidence="4">
    <location>
        <begin position="208"/>
        <end position="272"/>
    </location>
</feature>
<dbReference type="STRING" id="595434.RISK_002270"/>
<feature type="signal peptide" evidence="3">
    <location>
        <begin position="1"/>
        <end position="18"/>
    </location>
</feature>
<feature type="coiled-coil region" evidence="2">
    <location>
        <begin position="131"/>
        <end position="158"/>
    </location>
</feature>
<keyword evidence="3" id="KW-0732">Signal</keyword>
<keyword evidence="6" id="KW-1185">Reference proteome</keyword>
<reference evidence="5" key="1">
    <citation type="submission" date="2015-05" db="EMBL/GenBank/DDBJ databases">
        <title>Permanent draft genome of Rhodopirellula islandicus K833.</title>
        <authorList>
            <person name="Kizina J."/>
            <person name="Richter M."/>
            <person name="Glockner F.O."/>
            <person name="Harder J."/>
        </authorList>
    </citation>
    <scope>NUCLEOTIDE SEQUENCE [LARGE SCALE GENOMIC DNA]</scope>
    <source>
        <strain evidence="5">K833</strain>
    </source>
</reference>